<dbReference type="PROSITE" id="PS51462">
    <property type="entry name" value="NUDIX"/>
    <property type="match status" value="1"/>
</dbReference>
<dbReference type="InterPro" id="IPR020084">
    <property type="entry name" value="NUDIX_hydrolase_CS"/>
</dbReference>
<evidence type="ECO:0000313" key="6">
    <source>
        <dbReference type="Proteomes" id="UP000552097"/>
    </source>
</evidence>
<keyword evidence="6" id="KW-1185">Reference proteome</keyword>
<gene>
    <name evidence="5" type="ORF">F4560_003969</name>
</gene>
<organism evidence="5 6">
    <name type="scientific">Saccharothrix ecbatanensis</name>
    <dbReference type="NCBI Taxonomy" id="1105145"/>
    <lineage>
        <taxon>Bacteria</taxon>
        <taxon>Bacillati</taxon>
        <taxon>Actinomycetota</taxon>
        <taxon>Actinomycetes</taxon>
        <taxon>Pseudonocardiales</taxon>
        <taxon>Pseudonocardiaceae</taxon>
        <taxon>Saccharothrix</taxon>
    </lineage>
</organism>
<name>A0A7W9HLI0_9PSEU</name>
<evidence type="ECO:0000256" key="1">
    <source>
        <dbReference type="ARBA" id="ARBA00001946"/>
    </source>
</evidence>
<dbReference type="Proteomes" id="UP000552097">
    <property type="component" value="Unassembled WGS sequence"/>
</dbReference>
<evidence type="ECO:0000313" key="5">
    <source>
        <dbReference type="EMBL" id="MBB5804201.1"/>
    </source>
</evidence>
<dbReference type="Gene3D" id="3.90.79.10">
    <property type="entry name" value="Nucleoside Triphosphate Pyrophosphohydrolase"/>
    <property type="match status" value="1"/>
</dbReference>
<dbReference type="RefSeq" id="WP_312869370.1">
    <property type="nucleotide sequence ID" value="NZ_JACHMO010000001.1"/>
</dbReference>
<dbReference type="PANTHER" id="PTHR43046:SF12">
    <property type="entry name" value="GDP-MANNOSE MANNOSYL HYDROLASE"/>
    <property type="match status" value="1"/>
</dbReference>
<proteinExistence type="predicted"/>
<dbReference type="CDD" id="cd04685">
    <property type="entry name" value="NUDIX_Hydrolase"/>
    <property type="match status" value="1"/>
</dbReference>
<keyword evidence="3" id="KW-0460">Magnesium</keyword>
<dbReference type="InterPro" id="IPR015797">
    <property type="entry name" value="NUDIX_hydrolase-like_dom_sf"/>
</dbReference>
<comment type="cofactor">
    <cofactor evidence="1">
        <name>Mg(2+)</name>
        <dbReference type="ChEBI" id="CHEBI:18420"/>
    </cofactor>
</comment>
<dbReference type="InterPro" id="IPR000086">
    <property type="entry name" value="NUDIX_hydrolase_dom"/>
</dbReference>
<dbReference type="Pfam" id="PF00293">
    <property type="entry name" value="NUDIX"/>
    <property type="match status" value="1"/>
</dbReference>
<reference evidence="5 6" key="1">
    <citation type="submission" date="2020-08" db="EMBL/GenBank/DDBJ databases">
        <title>Sequencing the genomes of 1000 actinobacteria strains.</title>
        <authorList>
            <person name="Klenk H.-P."/>
        </authorList>
    </citation>
    <scope>NUCLEOTIDE SEQUENCE [LARGE SCALE GENOMIC DNA]</scope>
    <source>
        <strain evidence="5 6">DSM 45486</strain>
    </source>
</reference>
<dbReference type="GO" id="GO:0016787">
    <property type="term" value="F:hydrolase activity"/>
    <property type="evidence" value="ECO:0007669"/>
    <property type="project" value="UniProtKB-KW"/>
</dbReference>
<dbReference type="PANTHER" id="PTHR43046">
    <property type="entry name" value="GDP-MANNOSE MANNOSYL HYDROLASE"/>
    <property type="match status" value="1"/>
</dbReference>
<sequence length="325" mass="36029">MTSSGVAMTFLVLLGLAVLIGPWTLGTANRLDRLHVRTDAAWAALDAALARRAVVTRAVAAVCGKPDLRAAADRAERSPRADREAAENRLSALLEGLDRSVLKPELAAELSDAEQRVVLARRVHNDAVRDTLSLRRRRSVRWLRLAGTAPTPSYFEIAEPGVDSEASPLTRRVSARVVLLDAEDRVLMFEGFDPTRPDELFWFTVGGGVEPGEDIRTAAVRELFEETGVRLAREDLVGPLWKRHAVFAFDGLSYAAAEWFFAARVTGVDVDTSRFDDIERQTIRRHRWWSAEELASTDETVYPVQLAEVLPGALSEWDGTTRSVR</sequence>
<feature type="domain" description="Nudix hydrolase" evidence="4">
    <location>
        <begin position="170"/>
        <end position="310"/>
    </location>
</feature>
<dbReference type="InterPro" id="IPR023353">
    <property type="entry name" value="LemA-like_dom_sf"/>
</dbReference>
<accession>A0A7W9HLI0</accession>
<dbReference type="SUPFAM" id="SSF55811">
    <property type="entry name" value="Nudix"/>
    <property type="match status" value="1"/>
</dbReference>
<dbReference type="PROSITE" id="PS00893">
    <property type="entry name" value="NUDIX_BOX"/>
    <property type="match status" value="1"/>
</dbReference>
<dbReference type="EMBL" id="JACHMO010000001">
    <property type="protein sequence ID" value="MBB5804201.1"/>
    <property type="molecule type" value="Genomic_DNA"/>
</dbReference>
<protein>
    <submittedName>
        <fullName evidence="5">8-oxo-dGTP pyrophosphatase MutT (NUDIX family)</fullName>
    </submittedName>
</protein>
<evidence type="ECO:0000256" key="2">
    <source>
        <dbReference type="ARBA" id="ARBA00022801"/>
    </source>
</evidence>
<keyword evidence="2" id="KW-0378">Hydrolase</keyword>
<evidence type="ECO:0000259" key="4">
    <source>
        <dbReference type="PROSITE" id="PS51462"/>
    </source>
</evidence>
<dbReference type="SUPFAM" id="SSF140478">
    <property type="entry name" value="LemA-like"/>
    <property type="match status" value="1"/>
</dbReference>
<comment type="caution">
    <text evidence="5">The sequence shown here is derived from an EMBL/GenBank/DDBJ whole genome shotgun (WGS) entry which is preliminary data.</text>
</comment>
<evidence type="ECO:0000256" key="3">
    <source>
        <dbReference type="ARBA" id="ARBA00022842"/>
    </source>
</evidence>
<dbReference type="AlphaFoldDB" id="A0A7W9HLI0"/>